<comment type="caution">
    <text evidence="8">The sequence shown here is derived from an EMBL/GenBank/DDBJ whole genome shotgun (WGS) entry which is preliminary data.</text>
</comment>
<evidence type="ECO:0000256" key="5">
    <source>
        <dbReference type="ARBA" id="ARBA00023242"/>
    </source>
</evidence>
<accession>A0ABC8TD08</accession>
<evidence type="ECO:0000256" key="4">
    <source>
        <dbReference type="ARBA" id="ARBA00023163"/>
    </source>
</evidence>
<proteinExistence type="predicted"/>
<dbReference type="GO" id="GO:0005634">
    <property type="term" value="C:nucleus"/>
    <property type="evidence" value="ECO:0007669"/>
    <property type="project" value="UniProtKB-SubCell"/>
</dbReference>
<evidence type="ECO:0000256" key="3">
    <source>
        <dbReference type="ARBA" id="ARBA00023125"/>
    </source>
</evidence>
<dbReference type="AlphaFoldDB" id="A0ABC8TD08"/>
<feature type="region of interest" description="Disordered" evidence="6">
    <location>
        <begin position="69"/>
        <end position="307"/>
    </location>
</feature>
<evidence type="ECO:0000256" key="2">
    <source>
        <dbReference type="ARBA" id="ARBA00023015"/>
    </source>
</evidence>
<keyword evidence="9" id="KW-1185">Reference proteome</keyword>
<name>A0ABC8TD08_9AQUA</name>
<dbReference type="SUPFAM" id="SSF54171">
    <property type="entry name" value="DNA-binding domain"/>
    <property type="match status" value="1"/>
</dbReference>
<comment type="subcellular location">
    <subcellularLocation>
        <location evidence="1">Nucleus</location>
    </subcellularLocation>
</comment>
<feature type="compositionally biased region" description="Basic and acidic residues" evidence="6">
    <location>
        <begin position="249"/>
        <end position="258"/>
    </location>
</feature>
<feature type="compositionally biased region" description="Basic and acidic residues" evidence="6">
    <location>
        <begin position="268"/>
        <end position="285"/>
    </location>
</feature>
<keyword evidence="4" id="KW-0804">Transcription</keyword>
<evidence type="ECO:0000259" key="7">
    <source>
        <dbReference type="PROSITE" id="PS50982"/>
    </source>
</evidence>
<feature type="domain" description="MBD" evidence="7">
    <location>
        <begin position="14"/>
        <end position="84"/>
    </location>
</feature>
<sequence>MANFVDKETQNGPKGGGVSVELPAPASWKKLYMPKKGGTPMKNEVIFIAPTGEEINNRKKMEQYLKMHPGNPAISEFDWGTGETPRRSARISEKAKATPPSTESEQSKKRSRKSSSTNKDNKEMEIPTEETEGKEKVELQDTVVTEKKNAEEEDKGKTYDPDAKMEANGPEEAIGKDDKIQNGAHKKNCNAEAVGVDKPTDEIGGTEVGANEEKNVEDKQANVKGEQPQSETADTFDEKHYKPQGVTVETHDGTEKEMSNGVTPTSEGETKVQEEQNDSKYKLQVEENQTGGAEAAPQQPSPAPISC</sequence>
<feature type="compositionally biased region" description="Basic and acidic residues" evidence="6">
    <location>
        <begin position="119"/>
        <end position="165"/>
    </location>
</feature>
<dbReference type="InterPro" id="IPR001739">
    <property type="entry name" value="Methyl_CpG_DNA-bd"/>
</dbReference>
<feature type="region of interest" description="Disordered" evidence="6">
    <location>
        <begin position="1"/>
        <end position="27"/>
    </location>
</feature>
<evidence type="ECO:0000256" key="6">
    <source>
        <dbReference type="SAM" id="MobiDB-lite"/>
    </source>
</evidence>
<keyword evidence="2" id="KW-0805">Transcription regulation</keyword>
<protein>
    <recommendedName>
        <fullName evidence="7">MBD domain-containing protein</fullName>
    </recommendedName>
</protein>
<dbReference type="Gene3D" id="3.30.890.10">
    <property type="entry name" value="Methyl-cpg-binding Protein 2, Chain A"/>
    <property type="match status" value="1"/>
</dbReference>
<reference evidence="8 9" key="1">
    <citation type="submission" date="2024-02" db="EMBL/GenBank/DDBJ databases">
        <authorList>
            <person name="Vignale AGUSTIN F."/>
            <person name="Sosa J E."/>
            <person name="Modenutti C."/>
        </authorList>
    </citation>
    <scope>NUCLEOTIDE SEQUENCE [LARGE SCALE GENOMIC DNA]</scope>
</reference>
<keyword evidence="3" id="KW-0238">DNA-binding</keyword>
<dbReference type="PROSITE" id="PS50982">
    <property type="entry name" value="MBD"/>
    <property type="match status" value="1"/>
</dbReference>
<dbReference type="InterPro" id="IPR039622">
    <property type="entry name" value="MBD10/11"/>
</dbReference>
<dbReference type="PANTHER" id="PTHR33729:SF12">
    <property type="entry name" value="MBD DOMAIN-CONTAINING PROTEIN"/>
    <property type="match status" value="1"/>
</dbReference>
<keyword evidence="5" id="KW-0539">Nucleus</keyword>
<evidence type="ECO:0000313" key="9">
    <source>
        <dbReference type="Proteomes" id="UP001642360"/>
    </source>
</evidence>
<evidence type="ECO:0000256" key="1">
    <source>
        <dbReference type="ARBA" id="ARBA00004123"/>
    </source>
</evidence>
<evidence type="ECO:0000313" key="8">
    <source>
        <dbReference type="EMBL" id="CAK9164878.1"/>
    </source>
</evidence>
<dbReference type="Proteomes" id="UP001642360">
    <property type="component" value="Unassembled WGS sequence"/>
</dbReference>
<gene>
    <name evidence="8" type="ORF">ILEXP_LOCUS34022</name>
</gene>
<dbReference type="GO" id="GO:0003677">
    <property type="term" value="F:DNA binding"/>
    <property type="evidence" value="ECO:0007669"/>
    <property type="project" value="UniProtKB-KW"/>
</dbReference>
<dbReference type="PANTHER" id="PTHR33729">
    <property type="entry name" value="METHYL-CPG BINDING DOMAIN CONTAINING PROTEIN, EXPRESSED"/>
    <property type="match status" value="1"/>
</dbReference>
<dbReference type="EMBL" id="CAUOFW020004281">
    <property type="protein sequence ID" value="CAK9164878.1"/>
    <property type="molecule type" value="Genomic_DNA"/>
</dbReference>
<dbReference type="Pfam" id="PF01429">
    <property type="entry name" value="MBD"/>
    <property type="match status" value="1"/>
</dbReference>
<feature type="compositionally biased region" description="Basic and acidic residues" evidence="6">
    <location>
        <begin position="84"/>
        <end position="96"/>
    </location>
</feature>
<organism evidence="8 9">
    <name type="scientific">Ilex paraguariensis</name>
    <name type="common">yerba mate</name>
    <dbReference type="NCBI Taxonomy" id="185542"/>
    <lineage>
        <taxon>Eukaryota</taxon>
        <taxon>Viridiplantae</taxon>
        <taxon>Streptophyta</taxon>
        <taxon>Embryophyta</taxon>
        <taxon>Tracheophyta</taxon>
        <taxon>Spermatophyta</taxon>
        <taxon>Magnoliopsida</taxon>
        <taxon>eudicotyledons</taxon>
        <taxon>Gunneridae</taxon>
        <taxon>Pentapetalae</taxon>
        <taxon>asterids</taxon>
        <taxon>campanulids</taxon>
        <taxon>Aquifoliales</taxon>
        <taxon>Aquifoliaceae</taxon>
        <taxon>Ilex</taxon>
    </lineage>
</organism>
<dbReference type="InterPro" id="IPR016177">
    <property type="entry name" value="DNA-bd_dom_sf"/>
</dbReference>
<feature type="compositionally biased region" description="Basic and acidic residues" evidence="6">
    <location>
        <begin position="211"/>
        <end position="221"/>
    </location>
</feature>